<evidence type="ECO:0000313" key="6">
    <source>
        <dbReference type="EMBL" id="RXS64758.1"/>
    </source>
</evidence>
<feature type="region of interest" description="Disordered" evidence="4">
    <location>
        <begin position="85"/>
        <end position="217"/>
    </location>
</feature>
<dbReference type="Proteomes" id="UP000289482">
    <property type="component" value="Unassembled WGS sequence"/>
</dbReference>
<dbReference type="CDD" id="cd00093">
    <property type="entry name" value="HTH_XRE"/>
    <property type="match status" value="1"/>
</dbReference>
<protein>
    <submittedName>
        <fullName evidence="6">Helix-turn-helix domain-containing protein</fullName>
    </submittedName>
</protein>
<keyword evidence="3" id="KW-0804">Transcription</keyword>
<comment type="caution">
    <text evidence="6">The sequence shown here is derived from an EMBL/GenBank/DDBJ whole genome shotgun (WGS) entry which is preliminary data.</text>
</comment>
<dbReference type="PANTHER" id="PTHR36511">
    <property type="entry name" value="MERR FAMILY BACTERIAL REGULATORY PROTEIN"/>
    <property type="match status" value="1"/>
</dbReference>
<keyword evidence="2" id="KW-0238">DNA-binding</keyword>
<evidence type="ECO:0000256" key="1">
    <source>
        <dbReference type="ARBA" id="ARBA00023015"/>
    </source>
</evidence>
<dbReference type="SUPFAM" id="SSF47413">
    <property type="entry name" value="lambda repressor-like DNA-binding domains"/>
    <property type="match status" value="1"/>
</dbReference>
<feature type="compositionally biased region" description="Basic and acidic residues" evidence="4">
    <location>
        <begin position="197"/>
        <end position="213"/>
    </location>
</feature>
<dbReference type="InterPro" id="IPR010982">
    <property type="entry name" value="Lambda_DNA-bd_dom_sf"/>
</dbReference>
<gene>
    <name evidence="6" type="ORF">EST54_21105</name>
</gene>
<organism evidence="6 7">
    <name type="scientific">Streptomyces sioyaensis</name>
    <dbReference type="NCBI Taxonomy" id="67364"/>
    <lineage>
        <taxon>Bacteria</taxon>
        <taxon>Bacillati</taxon>
        <taxon>Actinomycetota</taxon>
        <taxon>Actinomycetes</taxon>
        <taxon>Kitasatosporales</taxon>
        <taxon>Streptomycetaceae</taxon>
        <taxon>Streptomyces</taxon>
    </lineage>
</organism>
<keyword evidence="7" id="KW-1185">Reference proteome</keyword>
<evidence type="ECO:0000313" key="7">
    <source>
        <dbReference type="Proteomes" id="UP000289482"/>
    </source>
</evidence>
<evidence type="ECO:0000259" key="5">
    <source>
        <dbReference type="PROSITE" id="PS50943"/>
    </source>
</evidence>
<keyword evidence="1" id="KW-0805">Transcription regulation</keyword>
<dbReference type="InterPro" id="IPR052359">
    <property type="entry name" value="HTH-type_reg/antitoxin"/>
</dbReference>
<feature type="domain" description="HTH cro/C1-type" evidence="5">
    <location>
        <begin position="32"/>
        <end position="85"/>
    </location>
</feature>
<sequence length="762" mass="81731">MPNEQDKLFASVDALLEHVADQDALPDPAERRRLREAGGLSQDQVARALSVRRETVTSWEVGRTEPRPPKRAAYARLLEGLAARYPADDPATAGRPAPTVPEASAPTAAPQTLAPEPAIPAPAAPAQAPVQAPPPPAADAAPNPAGHTEPPPPSRRPAAKNTPWSNGPRKNDPPKNSPPKNSPPKNTPPRNVALKDAPTKKPADAPTDTDPRFAHGPLGVLDEDGSLYCVGGLVLDCPAKSLPALVEWTLSEAKLGAPRLHRSGKDADPLIVLTAAAAGRLGLPAELEDRRGLRLPEDHPVIKQLARAEWKLTRRGFGPWARIYRPTEGGRRQCVQLAVLPWGALDERSWGATGQLPPADVAAVLGSYAQRVITPLGSTAVCGLELMTALRPPTRAVKNASGSWVSGPMPGSLTEAVDPAPPEAPMEHPVVAACYPRFHERTPDQVVDEEAYDWFRPLTDEECTAGYTHAVGLDVNMAFAAAANRLLVGLGPATHEKRPDFDPKLPGSWLVDLSHLDLDPRLPSPFTPKGIRPTGPAWYSTSTVAYAVELGARVQPTEAYVRLESGAYLDPWYTRLRDAYMATMADLGVTSGMTDEDFLAAMARHKNVDPGRAAVLSAIKSSVKGGIGKLRERPQSARHKHGERWPALERPTWSPHIRAELIGKARTNMHRKMTRLAAAGLFPVAVLSDCAVYLSRGPSPLDVLPYTPEGKPVPGGFRLGVSPGMVKHEGTQDFLWLASMIEDEQSNPARHIKGTDAAADGE</sequence>
<feature type="compositionally biased region" description="Pro residues" evidence="4">
    <location>
        <begin position="175"/>
        <end position="187"/>
    </location>
</feature>
<dbReference type="PROSITE" id="PS50943">
    <property type="entry name" value="HTH_CROC1"/>
    <property type="match status" value="1"/>
</dbReference>
<dbReference type="Pfam" id="PF01381">
    <property type="entry name" value="HTH_3"/>
    <property type="match status" value="1"/>
</dbReference>
<dbReference type="RefSeq" id="WP_129249196.1">
    <property type="nucleotide sequence ID" value="NZ_SDIF01000063.1"/>
</dbReference>
<dbReference type="GO" id="GO:0003677">
    <property type="term" value="F:DNA binding"/>
    <property type="evidence" value="ECO:0007669"/>
    <property type="project" value="UniProtKB-KW"/>
</dbReference>
<name>A0A4Q1QZQ2_9ACTN</name>
<dbReference type="PANTHER" id="PTHR36511:SF3">
    <property type="entry name" value="ANTITOXIN HIGA-2"/>
    <property type="match status" value="1"/>
</dbReference>
<dbReference type="Gene3D" id="1.10.260.40">
    <property type="entry name" value="lambda repressor-like DNA-binding domains"/>
    <property type="match status" value="1"/>
</dbReference>
<evidence type="ECO:0000256" key="4">
    <source>
        <dbReference type="SAM" id="MobiDB-lite"/>
    </source>
</evidence>
<proteinExistence type="predicted"/>
<evidence type="ECO:0000256" key="3">
    <source>
        <dbReference type="ARBA" id="ARBA00023163"/>
    </source>
</evidence>
<dbReference type="AlphaFoldDB" id="A0A4Q1QZQ2"/>
<dbReference type="NCBIfam" id="NF047542">
    <property type="entry name" value="telomere_Tap"/>
    <property type="match status" value="1"/>
</dbReference>
<dbReference type="GeneID" id="95780416"/>
<dbReference type="InterPro" id="IPR001387">
    <property type="entry name" value="Cro/C1-type_HTH"/>
</dbReference>
<accession>A0A4Q1QZQ2</accession>
<evidence type="ECO:0000256" key="2">
    <source>
        <dbReference type="ARBA" id="ARBA00023125"/>
    </source>
</evidence>
<reference evidence="6 7" key="1">
    <citation type="submission" date="2019-01" db="EMBL/GenBank/DDBJ databases">
        <title>Draft genome sequences of the type strain Streptomyces sioyaensis DSM 40032 and its novel strain, TM32, a thermotolerant antibiotics-producing actinobacterium.</title>
        <authorList>
            <person name="Nakaew N."/>
            <person name="Lumyong S."/>
            <person name="Sloan W.T."/>
            <person name="Sungthong R."/>
        </authorList>
    </citation>
    <scope>NUCLEOTIDE SEQUENCE [LARGE SCALE GENOMIC DNA]</scope>
    <source>
        <strain evidence="6 7">DSM 40032</strain>
    </source>
</reference>
<dbReference type="EMBL" id="SDIF01000063">
    <property type="protein sequence ID" value="RXS64758.1"/>
    <property type="molecule type" value="Genomic_DNA"/>
</dbReference>